<sequence>MGKWEKLDTFLKICDRFCDRPVNHDRCVGYPWCRVRKKRTF</sequence>
<reference evidence="1" key="1">
    <citation type="submission" date="2014-11" db="EMBL/GenBank/DDBJ databases">
        <authorList>
            <person name="Amaro Gonzalez C."/>
        </authorList>
    </citation>
    <scope>NUCLEOTIDE SEQUENCE</scope>
</reference>
<proteinExistence type="predicted"/>
<dbReference type="AlphaFoldDB" id="A0A0E9WL55"/>
<name>A0A0E9WL55_ANGAN</name>
<dbReference type="EMBL" id="GBXM01017556">
    <property type="protein sequence ID" value="JAH91021.1"/>
    <property type="molecule type" value="Transcribed_RNA"/>
</dbReference>
<organism evidence="1">
    <name type="scientific">Anguilla anguilla</name>
    <name type="common">European freshwater eel</name>
    <name type="synonym">Muraena anguilla</name>
    <dbReference type="NCBI Taxonomy" id="7936"/>
    <lineage>
        <taxon>Eukaryota</taxon>
        <taxon>Metazoa</taxon>
        <taxon>Chordata</taxon>
        <taxon>Craniata</taxon>
        <taxon>Vertebrata</taxon>
        <taxon>Euteleostomi</taxon>
        <taxon>Actinopterygii</taxon>
        <taxon>Neopterygii</taxon>
        <taxon>Teleostei</taxon>
        <taxon>Anguilliformes</taxon>
        <taxon>Anguillidae</taxon>
        <taxon>Anguilla</taxon>
    </lineage>
</organism>
<reference evidence="1" key="2">
    <citation type="journal article" date="2015" name="Fish Shellfish Immunol.">
        <title>Early steps in the European eel (Anguilla anguilla)-Vibrio vulnificus interaction in the gills: Role of the RtxA13 toxin.</title>
        <authorList>
            <person name="Callol A."/>
            <person name="Pajuelo D."/>
            <person name="Ebbesson L."/>
            <person name="Teles M."/>
            <person name="MacKenzie S."/>
            <person name="Amaro C."/>
        </authorList>
    </citation>
    <scope>NUCLEOTIDE SEQUENCE</scope>
</reference>
<accession>A0A0E9WL55</accession>
<evidence type="ECO:0000313" key="1">
    <source>
        <dbReference type="EMBL" id="JAH91021.1"/>
    </source>
</evidence>
<protein>
    <submittedName>
        <fullName evidence="1">Uncharacterized protein</fullName>
    </submittedName>
</protein>